<dbReference type="SUPFAM" id="SSF56112">
    <property type="entry name" value="Protein kinase-like (PK-like)"/>
    <property type="match status" value="1"/>
</dbReference>
<reference evidence="7 8" key="1">
    <citation type="submission" date="2019-10" db="EMBL/GenBank/DDBJ databases">
        <title>Dictyobacter vulcani sp. nov., within the class Ktedonobacteria, isolated from soil of volcanic Mt. Zao.</title>
        <authorList>
            <person name="Zheng Y."/>
            <person name="Wang C.M."/>
            <person name="Sakai Y."/>
            <person name="Abe K."/>
            <person name="Yokota A."/>
            <person name="Yabe S."/>
        </authorList>
    </citation>
    <scope>NUCLEOTIDE SEQUENCE [LARGE SCALE GENOMIC DNA]</scope>
    <source>
        <strain evidence="7 8">W12</strain>
    </source>
</reference>
<sequence>MVQDDENIQVAGFGLMHILQRSGVDKTPLPYAHLLSIGDTFLAASEYIAPEVVQGQAVDQRSDIYALGCILYELLSGRPPFSGSNPLEVAQMHIRQTFPALRKLCPDIPVALVSVVNQALSRDPDARFQSVRELGEAFTQASIGATQSVPVVRMQRMNAPAQNSQEMPRQGSTMGTTGNSFLLLSPDTFQLLGQSHVRLLAASKQAWDRIEVVRRTISLRQARPLCPLLPLSTSRSSGPSHGG</sequence>
<organism evidence="7 8">
    <name type="scientific">Dictyobacter vulcani</name>
    <dbReference type="NCBI Taxonomy" id="2607529"/>
    <lineage>
        <taxon>Bacteria</taxon>
        <taxon>Bacillati</taxon>
        <taxon>Chloroflexota</taxon>
        <taxon>Ktedonobacteria</taxon>
        <taxon>Ktedonobacterales</taxon>
        <taxon>Dictyobacteraceae</taxon>
        <taxon>Dictyobacter</taxon>
    </lineage>
</organism>
<dbReference type="GO" id="GO:0005524">
    <property type="term" value="F:ATP binding"/>
    <property type="evidence" value="ECO:0007669"/>
    <property type="project" value="UniProtKB-KW"/>
</dbReference>
<evidence type="ECO:0000259" key="6">
    <source>
        <dbReference type="PROSITE" id="PS50011"/>
    </source>
</evidence>
<proteinExistence type="predicted"/>
<name>A0A5J4KSA9_9CHLR</name>
<dbReference type="PANTHER" id="PTHR43671:SF13">
    <property type="entry name" value="SERINE_THREONINE-PROTEIN KINASE NEK2"/>
    <property type="match status" value="1"/>
</dbReference>
<keyword evidence="5" id="KW-0067">ATP-binding</keyword>
<evidence type="ECO:0000256" key="1">
    <source>
        <dbReference type="ARBA" id="ARBA00012513"/>
    </source>
</evidence>
<keyword evidence="2" id="KW-0808">Transferase</keyword>
<dbReference type="GO" id="GO:0004674">
    <property type="term" value="F:protein serine/threonine kinase activity"/>
    <property type="evidence" value="ECO:0007669"/>
    <property type="project" value="UniProtKB-EC"/>
</dbReference>
<protein>
    <recommendedName>
        <fullName evidence="1">non-specific serine/threonine protein kinase</fullName>
        <ecNumber evidence="1">2.7.11.1</ecNumber>
    </recommendedName>
</protein>
<evidence type="ECO:0000256" key="4">
    <source>
        <dbReference type="ARBA" id="ARBA00022777"/>
    </source>
</evidence>
<evidence type="ECO:0000313" key="8">
    <source>
        <dbReference type="Proteomes" id="UP000326912"/>
    </source>
</evidence>
<dbReference type="EMBL" id="BKZW01000001">
    <property type="protein sequence ID" value="GER89287.1"/>
    <property type="molecule type" value="Genomic_DNA"/>
</dbReference>
<dbReference type="InterPro" id="IPR011009">
    <property type="entry name" value="Kinase-like_dom_sf"/>
</dbReference>
<feature type="domain" description="Protein kinase" evidence="6">
    <location>
        <begin position="1"/>
        <end position="139"/>
    </location>
</feature>
<dbReference type="InterPro" id="IPR050660">
    <property type="entry name" value="NEK_Ser/Thr_kinase"/>
</dbReference>
<dbReference type="AlphaFoldDB" id="A0A5J4KSA9"/>
<dbReference type="Gene3D" id="1.10.510.10">
    <property type="entry name" value="Transferase(Phosphotransferase) domain 1"/>
    <property type="match status" value="1"/>
</dbReference>
<dbReference type="Proteomes" id="UP000326912">
    <property type="component" value="Unassembled WGS sequence"/>
</dbReference>
<evidence type="ECO:0000256" key="3">
    <source>
        <dbReference type="ARBA" id="ARBA00022741"/>
    </source>
</evidence>
<dbReference type="InterPro" id="IPR000719">
    <property type="entry name" value="Prot_kinase_dom"/>
</dbReference>
<dbReference type="EC" id="2.7.11.1" evidence="1"/>
<keyword evidence="3" id="KW-0547">Nucleotide-binding</keyword>
<evidence type="ECO:0000313" key="7">
    <source>
        <dbReference type="EMBL" id="GER89287.1"/>
    </source>
</evidence>
<comment type="caution">
    <text evidence="7">The sequence shown here is derived from an EMBL/GenBank/DDBJ whole genome shotgun (WGS) entry which is preliminary data.</text>
</comment>
<dbReference type="PANTHER" id="PTHR43671">
    <property type="entry name" value="SERINE/THREONINE-PROTEIN KINASE NEK"/>
    <property type="match status" value="1"/>
</dbReference>
<accession>A0A5J4KSA9</accession>
<evidence type="ECO:0000256" key="5">
    <source>
        <dbReference type="ARBA" id="ARBA00022840"/>
    </source>
</evidence>
<dbReference type="PROSITE" id="PS50011">
    <property type="entry name" value="PROTEIN_KINASE_DOM"/>
    <property type="match status" value="1"/>
</dbReference>
<evidence type="ECO:0000256" key="2">
    <source>
        <dbReference type="ARBA" id="ARBA00022679"/>
    </source>
</evidence>
<dbReference type="Pfam" id="PF00069">
    <property type="entry name" value="Pkinase"/>
    <property type="match status" value="1"/>
</dbReference>
<keyword evidence="4" id="KW-0418">Kinase</keyword>
<gene>
    <name evidence="7" type="ORF">KDW_34490</name>
</gene>
<keyword evidence="8" id="KW-1185">Reference proteome</keyword>